<evidence type="ECO:0000256" key="2">
    <source>
        <dbReference type="SAM" id="Phobius"/>
    </source>
</evidence>
<dbReference type="EMBL" id="BDIP01000829">
    <property type="protein sequence ID" value="GIQ82832.1"/>
    <property type="molecule type" value="Genomic_DNA"/>
</dbReference>
<comment type="caution">
    <text evidence="3">The sequence shown here is derived from an EMBL/GenBank/DDBJ whole genome shotgun (WGS) entry which is preliminary data.</text>
</comment>
<proteinExistence type="predicted"/>
<reference evidence="3 4" key="1">
    <citation type="journal article" date="2018" name="PLoS ONE">
        <title>The draft genome of Kipferlia bialata reveals reductive genome evolution in fornicate parasites.</title>
        <authorList>
            <person name="Tanifuji G."/>
            <person name="Takabayashi S."/>
            <person name="Kume K."/>
            <person name="Takagi M."/>
            <person name="Nakayama T."/>
            <person name="Kamikawa R."/>
            <person name="Inagaki Y."/>
            <person name="Hashimoto T."/>
        </authorList>
    </citation>
    <scope>NUCLEOTIDE SEQUENCE [LARGE SCALE GENOMIC DNA]</scope>
    <source>
        <strain evidence="3">NY0173</strain>
    </source>
</reference>
<keyword evidence="2" id="KW-0812">Transmembrane</keyword>
<dbReference type="Proteomes" id="UP000265618">
    <property type="component" value="Unassembled WGS sequence"/>
</dbReference>
<keyword evidence="2" id="KW-0472">Membrane</keyword>
<evidence type="ECO:0000313" key="4">
    <source>
        <dbReference type="Proteomes" id="UP000265618"/>
    </source>
</evidence>
<evidence type="ECO:0000313" key="3">
    <source>
        <dbReference type="EMBL" id="GIQ82832.1"/>
    </source>
</evidence>
<organism evidence="3 4">
    <name type="scientific">Kipferlia bialata</name>
    <dbReference type="NCBI Taxonomy" id="797122"/>
    <lineage>
        <taxon>Eukaryota</taxon>
        <taxon>Metamonada</taxon>
        <taxon>Carpediemonas-like organisms</taxon>
        <taxon>Kipferlia</taxon>
    </lineage>
</organism>
<evidence type="ECO:0000256" key="1">
    <source>
        <dbReference type="SAM" id="Coils"/>
    </source>
</evidence>
<name>A0A9K3CTV1_9EUKA</name>
<keyword evidence="1" id="KW-0175">Coiled coil</keyword>
<gene>
    <name evidence="3" type="ORF">KIPB_004043</name>
</gene>
<keyword evidence="4" id="KW-1185">Reference proteome</keyword>
<accession>A0A9K3CTV1</accession>
<protein>
    <submittedName>
        <fullName evidence="3">Uncharacterized protein</fullName>
    </submittedName>
</protein>
<feature type="transmembrane region" description="Helical" evidence="2">
    <location>
        <begin position="12"/>
        <end position="35"/>
    </location>
</feature>
<sequence length="402" mass="44037">MRRTSYKVVGALLSIFGPLLGMGALYGIFMLVTWIPGPHNKSYGYNVSVPCGTQAMFDLTDLVEDEGPYRSATLNLKKFRFVRGDTESGSGTVHLYNADQGRPSLIDSSVPTVVKKTNPASEMSMYGGVWVPYGTDLSYTFEGPAGVSAALLKGSVYAYDYWKKGDGGSPYWDYDFSGGITSVSHTVSISTNAYPSGPWLNTYVVPFYVGFMNSDETPTGTVSYQFAWNSKTYDIAGSPGTEVQIGEVYKAEEYASVAIDASCTDSTKYFELYITVPSKMWLWITLGVSAGVLMCIGLFMLYIKNIAPARKRKAEAKERERERIERERVEKAAREEIEMGKKLEEVHVPTVVPANSVSADGVFNVALPGVSLPMTPSLGPVEPYVMPVPTLNPMVSDDTNQH</sequence>
<keyword evidence="2" id="KW-1133">Transmembrane helix</keyword>
<feature type="coiled-coil region" evidence="1">
    <location>
        <begin position="307"/>
        <end position="334"/>
    </location>
</feature>
<dbReference type="AlphaFoldDB" id="A0A9K3CTV1"/>
<feature type="transmembrane region" description="Helical" evidence="2">
    <location>
        <begin position="280"/>
        <end position="303"/>
    </location>
</feature>